<dbReference type="InterPro" id="IPR051206">
    <property type="entry name" value="NAMLAA_amidase_2"/>
</dbReference>
<dbReference type="SMART" id="SM00644">
    <property type="entry name" value="Ami_2"/>
    <property type="match status" value="1"/>
</dbReference>
<evidence type="ECO:0000256" key="3">
    <source>
        <dbReference type="ARBA" id="ARBA00011901"/>
    </source>
</evidence>
<comment type="caution">
    <text evidence="11">The sequence shown here is derived from an EMBL/GenBank/DDBJ whole genome shotgun (WGS) entry which is preliminary data.</text>
</comment>
<gene>
    <name evidence="11" type="ORF">DLJ74_19420</name>
</gene>
<keyword evidence="4" id="KW-0378">Hydrolase</keyword>
<evidence type="ECO:0000259" key="10">
    <source>
        <dbReference type="SMART" id="SM00644"/>
    </source>
</evidence>
<evidence type="ECO:0000256" key="6">
    <source>
        <dbReference type="ARBA" id="ARBA00023287"/>
    </source>
</evidence>
<evidence type="ECO:0000313" key="12">
    <source>
        <dbReference type="Proteomes" id="UP000245624"/>
    </source>
</evidence>
<dbReference type="InterPro" id="IPR036505">
    <property type="entry name" value="Amidase/PGRP_sf"/>
</dbReference>
<dbReference type="GO" id="GO:0071555">
    <property type="term" value="P:cell wall organization"/>
    <property type="evidence" value="ECO:0007669"/>
    <property type="project" value="UniProtKB-KW"/>
</dbReference>
<evidence type="ECO:0000256" key="8">
    <source>
        <dbReference type="ARBA" id="ARBA00030881"/>
    </source>
</evidence>
<name>A0A317KTJ1_9BACI</name>
<evidence type="ECO:0000256" key="4">
    <source>
        <dbReference type="ARBA" id="ARBA00022801"/>
    </source>
</evidence>
<protein>
    <recommendedName>
        <fullName evidence="3">N-acetylmuramoyl-L-alanine amidase</fullName>
        <ecNumber evidence="3">3.5.1.28</ecNumber>
    </recommendedName>
    <alternativeName>
        <fullName evidence="9">Autolysin</fullName>
    </alternativeName>
    <alternativeName>
        <fullName evidence="8">Cell wall hydrolase</fullName>
    </alternativeName>
</protein>
<dbReference type="Gene3D" id="3.40.80.10">
    <property type="entry name" value="Peptidoglycan recognition protein-like"/>
    <property type="match status" value="1"/>
</dbReference>
<dbReference type="EC" id="3.5.1.28" evidence="3"/>
<keyword evidence="7" id="KW-0961">Cell wall biogenesis/degradation</keyword>
<sequence>MVKIKKWILPNDVAKHVVYGFNNQKKTITVHQTGNTSKGADAKAHAKLQLKGNSRNASWHYQVDNLEVIQSFEDNAQCWHAGDGRGPGNLNSIAVELCINSDGDYKKTLENGAELVRHLMDKYNLSINDVKQHYNWSGKNCPAQIRANKDGISWSDFLNMVKRSGKQIKTSSVSNSVLIETGGLGMGSIKEVVNYCMDKGWAFSIKYDGDGNPKATVGRLNTSMQREFESFLKKQDWYYKIIE</sequence>
<evidence type="ECO:0000256" key="1">
    <source>
        <dbReference type="ARBA" id="ARBA00001561"/>
    </source>
</evidence>
<evidence type="ECO:0000256" key="2">
    <source>
        <dbReference type="ARBA" id="ARBA00007553"/>
    </source>
</evidence>
<keyword evidence="12" id="KW-1185">Reference proteome</keyword>
<dbReference type="PANTHER" id="PTHR30417">
    <property type="entry name" value="N-ACETYLMURAMOYL-L-ALANINE AMIDASE AMID"/>
    <property type="match status" value="1"/>
</dbReference>
<evidence type="ECO:0000256" key="7">
    <source>
        <dbReference type="ARBA" id="ARBA00023316"/>
    </source>
</evidence>
<evidence type="ECO:0000256" key="5">
    <source>
        <dbReference type="ARBA" id="ARBA00022969"/>
    </source>
</evidence>
<evidence type="ECO:0000256" key="9">
    <source>
        <dbReference type="ARBA" id="ARBA00032390"/>
    </source>
</evidence>
<dbReference type="GO" id="GO:0008745">
    <property type="term" value="F:N-acetylmuramoyl-L-alanine amidase activity"/>
    <property type="evidence" value="ECO:0007669"/>
    <property type="project" value="UniProtKB-EC"/>
</dbReference>
<dbReference type="SUPFAM" id="SSF55846">
    <property type="entry name" value="N-acetylmuramoyl-L-alanine amidase-like"/>
    <property type="match status" value="1"/>
</dbReference>
<organism evidence="11 12">
    <name type="scientific">Gracilibacillus dipsosauri</name>
    <dbReference type="NCBI Taxonomy" id="178340"/>
    <lineage>
        <taxon>Bacteria</taxon>
        <taxon>Bacillati</taxon>
        <taxon>Bacillota</taxon>
        <taxon>Bacilli</taxon>
        <taxon>Bacillales</taxon>
        <taxon>Bacillaceae</taxon>
        <taxon>Gracilibacillus</taxon>
    </lineage>
</organism>
<reference evidence="11 12" key="1">
    <citation type="submission" date="2018-05" db="EMBL/GenBank/DDBJ databases">
        <title>Genomic analysis of Gracilibacillus dipsosauri DD1 reveals novel features of a salt-tolerant amylase.</title>
        <authorList>
            <person name="Deutch C.E."/>
            <person name="Yang S."/>
        </authorList>
    </citation>
    <scope>NUCLEOTIDE SEQUENCE [LARGE SCALE GENOMIC DNA]</scope>
    <source>
        <strain evidence="11 12">DD1</strain>
    </source>
</reference>
<comment type="catalytic activity">
    <reaction evidence="1">
        <text>Hydrolyzes the link between N-acetylmuramoyl residues and L-amino acid residues in certain cell-wall glycopeptides.</text>
        <dbReference type="EC" id="3.5.1.28"/>
    </reaction>
</comment>
<dbReference type="GO" id="GO:0009254">
    <property type="term" value="P:peptidoglycan turnover"/>
    <property type="evidence" value="ECO:0007669"/>
    <property type="project" value="TreeGrafter"/>
</dbReference>
<dbReference type="GO" id="GO:0030420">
    <property type="term" value="P:establishment of competence for transformation"/>
    <property type="evidence" value="ECO:0007669"/>
    <property type="project" value="UniProtKB-KW"/>
</dbReference>
<dbReference type="InterPro" id="IPR002502">
    <property type="entry name" value="Amidase_domain"/>
</dbReference>
<keyword evidence="6" id="KW-0178">Competence</keyword>
<dbReference type="RefSeq" id="WP_109985728.1">
    <property type="nucleotide sequence ID" value="NZ_QGTD01000021.1"/>
</dbReference>
<dbReference type="OrthoDB" id="9794294at2"/>
<proteinExistence type="inferred from homology"/>
<dbReference type="Pfam" id="PF01510">
    <property type="entry name" value="Amidase_2"/>
    <property type="match status" value="1"/>
</dbReference>
<dbReference type="AlphaFoldDB" id="A0A317KTJ1"/>
<evidence type="ECO:0000313" key="11">
    <source>
        <dbReference type="EMBL" id="PWU66593.1"/>
    </source>
</evidence>
<dbReference type="Proteomes" id="UP000245624">
    <property type="component" value="Unassembled WGS sequence"/>
</dbReference>
<comment type="similarity">
    <text evidence="2">Belongs to the N-acetylmuramoyl-L-alanine amidase 2 family.</text>
</comment>
<accession>A0A317KTJ1</accession>
<feature type="domain" description="N-acetylmuramoyl-L-alanine amidase" evidence="10">
    <location>
        <begin position="16"/>
        <end position="152"/>
    </location>
</feature>
<dbReference type="CDD" id="cd06583">
    <property type="entry name" value="PGRP"/>
    <property type="match status" value="1"/>
</dbReference>
<dbReference type="PANTHER" id="PTHR30417:SF11">
    <property type="entry name" value="N-ACETYLMURAMOYL-L-ALANINE AMIDASE XLYA"/>
    <property type="match status" value="1"/>
</dbReference>
<keyword evidence="5" id="KW-0749">Sporulation</keyword>
<dbReference type="GO" id="GO:0009253">
    <property type="term" value="P:peptidoglycan catabolic process"/>
    <property type="evidence" value="ECO:0007669"/>
    <property type="project" value="InterPro"/>
</dbReference>
<dbReference type="EMBL" id="QGTD01000021">
    <property type="protein sequence ID" value="PWU66593.1"/>
    <property type="molecule type" value="Genomic_DNA"/>
</dbReference>
<dbReference type="GO" id="GO:0030435">
    <property type="term" value="P:sporulation resulting in formation of a cellular spore"/>
    <property type="evidence" value="ECO:0007669"/>
    <property type="project" value="UniProtKB-KW"/>
</dbReference>